<feature type="domain" description="HNH nuclease" evidence="5">
    <location>
        <begin position="75"/>
        <end position="129"/>
    </location>
</feature>
<evidence type="ECO:0000313" key="6">
    <source>
        <dbReference type="EMBL" id="OCA55150.1"/>
    </source>
</evidence>
<comment type="similarity">
    <text evidence="3">Belongs to the HNH nuclease family.</text>
</comment>
<protein>
    <recommendedName>
        <fullName evidence="4">Putative HNH nuclease YajD</fullName>
    </recommendedName>
</protein>
<dbReference type="Gene3D" id="1.10.30.50">
    <property type="match status" value="1"/>
</dbReference>
<gene>
    <name evidence="6" type="ORF">Phpb_01768</name>
</gene>
<dbReference type="CDD" id="cd00085">
    <property type="entry name" value="HNHc"/>
    <property type="match status" value="1"/>
</dbReference>
<dbReference type="InterPro" id="IPR002711">
    <property type="entry name" value="HNH"/>
</dbReference>
<evidence type="ECO:0000256" key="3">
    <source>
        <dbReference type="ARBA" id="ARBA00038412"/>
    </source>
</evidence>
<dbReference type="Proteomes" id="UP000092665">
    <property type="component" value="Unassembled WGS sequence"/>
</dbReference>
<evidence type="ECO:0000256" key="1">
    <source>
        <dbReference type="ARBA" id="ARBA00022722"/>
    </source>
</evidence>
<dbReference type="AlphaFoldDB" id="A0A1B8YJ49"/>
<comment type="caution">
    <text evidence="6">The sequence shown here is derived from an EMBL/GenBank/DDBJ whole genome shotgun (WGS) entry which is preliminary data.</text>
</comment>
<dbReference type="InterPro" id="IPR003615">
    <property type="entry name" value="HNH_nuc"/>
</dbReference>
<accession>A0A1B8YJ49</accession>
<keyword evidence="6" id="KW-0255">Endonuclease</keyword>
<dbReference type="SMART" id="SM00507">
    <property type="entry name" value="HNHc"/>
    <property type="match status" value="1"/>
</dbReference>
<dbReference type="GO" id="GO:0003676">
    <property type="term" value="F:nucleic acid binding"/>
    <property type="evidence" value="ECO:0007669"/>
    <property type="project" value="InterPro"/>
</dbReference>
<sequence>MRSISGSCVRVNQAVVSQGGDDMPARIPRACRERGCSHTTTDRSGYCTAHRNTGWENYQPGKSRHERGYGSKWDAIRPRILKRDKYLCQDCKRGKRAVTATTVDHIIPKAHGGTDDDSNLQSLCWPCHRRKTATERMR</sequence>
<evidence type="ECO:0000256" key="2">
    <source>
        <dbReference type="ARBA" id="ARBA00022801"/>
    </source>
</evidence>
<evidence type="ECO:0000259" key="5">
    <source>
        <dbReference type="SMART" id="SM00507"/>
    </source>
</evidence>
<reference evidence="7" key="1">
    <citation type="submission" date="2015-11" db="EMBL/GenBank/DDBJ databases">
        <authorList>
            <person name="Tobias N.J."/>
            <person name="Mishra B."/>
            <person name="Gupta D.K."/>
            <person name="Thines M."/>
            <person name="Stinear T.P."/>
            <person name="Bode H.B."/>
        </authorList>
    </citation>
    <scope>NUCLEOTIDE SEQUENCE [LARGE SCALE GENOMIC DNA]</scope>
    <source>
        <strain evidence="7">PB45.5</strain>
    </source>
</reference>
<dbReference type="GO" id="GO:0016787">
    <property type="term" value="F:hydrolase activity"/>
    <property type="evidence" value="ECO:0007669"/>
    <property type="project" value="UniProtKB-KW"/>
</dbReference>
<dbReference type="PANTHER" id="PTHR41286">
    <property type="entry name" value="HNH NUCLEASE YAJD-RELATED"/>
    <property type="match status" value="1"/>
</dbReference>
<organism evidence="6 7">
    <name type="scientific">Photorhabdus namnaonensis</name>
    <dbReference type="NCBI Taxonomy" id="1851568"/>
    <lineage>
        <taxon>Bacteria</taxon>
        <taxon>Pseudomonadati</taxon>
        <taxon>Pseudomonadota</taxon>
        <taxon>Gammaproteobacteria</taxon>
        <taxon>Enterobacterales</taxon>
        <taxon>Morganellaceae</taxon>
        <taxon>Photorhabdus</taxon>
    </lineage>
</organism>
<dbReference type="Pfam" id="PF01844">
    <property type="entry name" value="HNH"/>
    <property type="match status" value="1"/>
</dbReference>
<dbReference type="PATRIC" id="fig|29488.15.peg.1931"/>
<keyword evidence="7" id="KW-1185">Reference proteome</keyword>
<keyword evidence="2" id="KW-0378">Hydrolase</keyword>
<keyword evidence="1" id="KW-0540">Nuclease</keyword>
<evidence type="ECO:0000256" key="4">
    <source>
        <dbReference type="ARBA" id="ARBA00040194"/>
    </source>
</evidence>
<name>A0A1B8YJ49_9GAMM</name>
<evidence type="ECO:0000313" key="7">
    <source>
        <dbReference type="Proteomes" id="UP000092665"/>
    </source>
</evidence>
<dbReference type="PANTHER" id="PTHR41286:SF1">
    <property type="entry name" value="HNH NUCLEASE YAJD-RELATED"/>
    <property type="match status" value="1"/>
</dbReference>
<dbReference type="EMBL" id="LOIC01000044">
    <property type="protein sequence ID" value="OCA55150.1"/>
    <property type="molecule type" value="Genomic_DNA"/>
</dbReference>
<dbReference type="GO" id="GO:0004519">
    <property type="term" value="F:endonuclease activity"/>
    <property type="evidence" value="ECO:0007669"/>
    <property type="project" value="UniProtKB-KW"/>
</dbReference>
<dbReference type="GO" id="GO:0008270">
    <property type="term" value="F:zinc ion binding"/>
    <property type="evidence" value="ECO:0007669"/>
    <property type="project" value="InterPro"/>
</dbReference>
<proteinExistence type="inferred from homology"/>
<dbReference type="GO" id="GO:0005829">
    <property type="term" value="C:cytosol"/>
    <property type="evidence" value="ECO:0007669"/>
    <property type="project" value="TreeGrafter"/>
</dbReference>